<dbReference type="Pfam" id="PF07179">
    <property type="entry name" value="SseB"/>
    <property type="match status" value="1"/>
</dbReference>
<reference evidence="4" key="1">
    <citation type="journal article" date="2019" name="Int. J. Syst. Evol. Microbiol.">
        <title>The Global Catalogue of Microorganisms (GCM) 10K type strain sequencing project: providing services to taxonomists for standard genome sequencing and annotation.</title>
        <authorList>
            <consortium name="The Broad Institute Genomics Platform"/>
            <consortium name="The Broad Institute Genome Sequencing Center for Infectious Disease"/>
            <person name="Wu L."/>
            <person name="Ma J."/>
        </authorList>
    </citation>
    <scope>NUCLEOTIDE SEQUENCE [LARGE SCALE GENOMIC DNA]</scope>
    <source>
        <strain evidence="4">CGMCC 4.7317</strain>
    </source>
</reference>
<feature type="compositionally biased region" description="Basic and acidic residues" evidence="1">
    <location>
        <begin position="1"/>
        <end position="15"/>
    </location>
</feature>
<dbReference type="RefSeq" id="WP_386766998.1">
    <property type="nucleotide sequence ID" value="NZ_JBHSTI010000008.1"/>
</dbReference>
<comment type="caution">
    <text evidence="3">The sequence shown here is derived from an EMBL/GenBank/DDBJ whole genome shotgun (WGS) entry which is preliminary data.</text>
</comment>
<proteinExistence type="predicted"/>
<protein>
    <submittedName>
        <fullName evidence="3">SseB family protein</fullName>
    </submittedName>
</protein>
<gene>
    <name evidence="3" type="ORF">ACFQGU_12135</name>
</gene>
<organism evidence="3 4">
    <name type="scientific">Longivirga aurantiaca</name>
    <dbReference type="NCBI Taxonomy" id="1837743"/>
    <lineage>
        <taxon>Bacteria</taxon>
        <taxon>Bacillati</taxon>
        <taxon>Actinomycetota</taxon>
        <taxon>Actinomycetes</taxon>
        <taxon>Sporichthyales</taxon>
        <taxon>Sporichthyaceae</taxon>
        <taxon>Longivirga</taxon>
    </lineage>
</organism>
<evidence type="ECO:0000256" key="1">
    <source>
        <dbReference type="SAM" id="MobiDB-lite"/>
    </source>
</evidence>
<keyword evidence="4" id="KW-1185">Reference proteome</keyword>
<evidence type="ECO:0000313" key="4">
    <source>
        <dbReference type="Proteomes" id="UP001596138"/>
    </source>
</evidence>
<feature type="domain" description="SseB protein N-terminal" evidence="2">
    <location>
        <begin position="39"/>
        <end position="163"/>
    </location>
</feature>
<accession>A0ABW1T439</accession>
<dbReference type="EMBL" id="JBHSTI010000008">
    <property type="protein sequence ID" value="MFC6238627.1"/>
    <property type="molecule type" value="Genomic_DNA"/>
</dbReference>
<evidence type="ECO:0000313" key="3">
    <source>
        <dbReference type="EMBL" id="MFC6238627.1"/>
    </source>
</evidence>
<feature type="region of interest" description="Disordered" evidence="1">
    <location>
        <begin position="1"/>
        <end position="36"/>
    </location>
</feature>
<sequence length="255" mass="25103">MGHGHGAGEHQRPGEQRFGGMDIPEPEFADDDGTPDPELAEVLALHALGEARLSDVVRLLHGKRLMAPLMAVLDSVTDDVAAGAPGPGEKDSHMATVSLVSPDGRRGLLAFTSVASMVAWDPSARGIPASAARVAGAALEEGADAVLLDLGGPVRLALQGEALLAVAEGRPFVPVPEDPAVLAAVAEALAGLAGLAGHEAAPAPTGAGDLLVALVPEPGADGAGVAAAAADRLAGHPVLVAACPGGIAIGLVDPG</sequence>
<dbReference type="InterPro" id="IPR009839">
    <property type="entry name" value="SseB_N"/>
</dbReference>
<feature type="compositionally biased region" description="Acidic residues" evidence="1">
    <location>
        <begin position="24"/>
        <end position="36"/>
    </location>
</feature>
<name>A0ABW1T439_9ACTN</name>
<evidence type="ECO:0000259" key="2">
    <source>
        <dbReference type="Pfam" id="PF07179"/>
    </source>
</evidence>
<dbReference type="Proteomes" id="UP001596138">
    <property type="component" value="Unassembled WGS sequence"/>
</dbReference>